<dbReference type="Proteomes" id="UP000003653">
    <property type="component" value="Unassembled WGS sequence"/>
</dbReference>
<sequence length="949" mass="102468">MARVLTIAKLSRWSVNYYNDTARAAGQAAKDLQCANGGLGEYYGEHDTRTPVWVCAGDAHRAAELVGLSDAERAGGDADPGVVARWLDEGIAPNGACGRAFGKGSVHGFDLTFCAPKSVSLVRALRANEVADKAVLAAHTTAIAEALKYLAVHAGYTRVHNPTTGDKDLVRLPGLVAVAYQHETSRAGDPHLHTHVLVPNRQARADGRLVSLDGTSLFHEAKAAGVIYQATLRRELHRSLGVEWAAVDPRTGMAEVAGIDPNSVSAWSQRASQLREWAAHNLVVVGSGAGPSAAQLAAAQKATRPAKPEQLPWVQLVAEWRADARGLKVDRAAFLQARQARRAAAAAPFHRARLAAAAAKIEKAAFTRADLVEVIGAQLPVDIDGETRTPRELIEASVDAVGMRLTAPRAAHQREGHERYTLDRILAEEALLLDAVGAREERSQLFGLHEFDLEGLSGDQQRAVRTIAWLPWLVCPLSAPAGAGKTTSMRALRAAANHSGKRVLVVAPTGKAVDVAVREGAGDTGVTVAAALRSLRENTLTLTPRTLVVVDEAGMVGTDALRELLAAATAAGVKTVLVGDAYQLAPVKARGGMFAQLCTDLPWTQTLSEVWRMQDPAERAASLALRDGGPAPVRRAVAWYRAQDRLHAGDPIAMAADALAAYKTDVAAGKDALLIADTTEMVDALNRRLHDERIDPQAPTVAAARGQRLAVGDVIVSRRNEPAIPVFEARRAVPDPSADPVRNGQRWQVLAVDREHDRIAARRLEDGARVVLSGDYLREHVSYGYAVTVHAAQGVTADTAHAVLGESTRRNLLYVAMTRGRETNHAYLYERLGGETEHEHPEPQSGMHVARRGTGHQAAQLVRGIIGHRNEQPRTAHDVAAQTEDHAQLPARVQSLLARRAAGVARRRAAYQQWRDDRLDRLLDQQQWIDHQRHRSRGRGQSRDYGLEL</sequence>
<evidence type="ECO:0000256" key="1">
    <source>
        <dbReference type="ARBA" id="ARBA00022741"/>
    </source>
</evidence>
<reference evidence="5 6" key="1">
    <citation type="submission" date="2010-04" db="EMBL/GenBank/DDBJ databases">
        <authorList>
            <person name="Muzny D."/>
            <person name="Qin X."/>
            <person name="Deng J."/>
            <person name="Jiang H."/>
            <person name="Liu Y."/>
            <person name="Qu J."/>
            <person name="Song X.-Z."/>
            <person name="Zhang L."/>
            <person name="Thornton R."/>
            <person name="Coyle M."/>
            <person name="Francisco L."/>
            <person name="Jackson L."/>
            <person name="Javaid M."/>
            <person name="Korchina V."/>
            <person name="Kovar C."/>
            <person name="Mata R."/>
            <person name="Mathew T."/>
            <person name="Ngo R."/>
            <person name="Nguyen L."/>
            <person name="Nguyen N."/>
            <person name="Okwuonu G."/>
            <person name="Ongeri F."/>
            <person name="Pham C."/>
            <person name="Simmons D."/>
            <person name="Wilczek-Boney K."/>
            <person name="Hale W."/>
            <person name="Jakkamsetti A."/>
            <person name="Pham P."/>
            <person name="Ruth R."/>
            <person name="San Lucas F."/>
            <person name="Warren J."/>
            <person name="Zhang J."/>
            <person name="Zhao Z."/>
            <person name="Zhou C."/>
            <person name="Zhu D."/>
            <person name="Lee S."/>
            <person name="Bess C."/>
            <person name="Blankenburg K."/>
            <person name="Forbes L."/>
            <person name="Fu Q."/>
            <person name="Gubbala S."/>
            <person name="Hirani K."/>
            <person name="Jayaseelan J.C."/>
            <person name="Lara F."/>
            <person name="Munidasa M."/>
            <person name="Palculict T."/>
            <person name="Patil S."/>
            <person name="Pu L.-L."/>
            <person name="Saada N."/>
            <person name="Tang L."/>
            <person name="Weissenberger G."/>
            <person name="Zhu Y."/>
            <person name="Hemphill L."/>
            <person name="Shang Y."/>
            <person name="Youmans B."/>
            <person name="Ayvaz T."/>
            <person name="Ross M."/>
            <person name="Santibanez J."/>
            <person name="Aqrawi P."/>
            <person name="Gross S."/>
            <person name="Joshi V."/>
            <person name="Fowler G."/>
            <person name="Nazareth L."/>
            <person name="Reid J."/>
            <person name="Worley K."/>
            <person name="Petrosino J."/>
            <person name="Highlander S."/>
            <person name="Gibbs R."/>
        </authorList>
    </citation>
    <scope>NUCLEOTIDE SEQUENCE [LARGE SCALE GENOMIC DNA]</scope>
    <source>
        <strain evidence="5 6">ATCC BAA-614</strain>
    </source>
</reference>
<dbReference type="HOGENOM" id="CLU_306491_0_0_11"/>
<dbReference type="CDD" id="cd18809">
    <property type="entry name" value="SF1_C_RecD"/>
    <property type="match status" value="1"/>
</dbReference>
<evidence type="ECO:0000259" key="3">
    <source>
        <dbReference type="Pfam" id="PF08751"/>
    </source>
</evidence>
<dbReference type="PANTHER" id="PTHR43788">
    <property type="entry name" value="DNA2/NAM7 HELICASE FAMILY MEMBER"/>
    <property type="match status" value="1"/>
</dbReference>
<dbReference type="InterPro" id="IPR027785">
    <property type="entry name" value="UvrD-like_helicase_C"/>
</dbReference>
<dbReference type="GO" id="GO:0003678">
    <property type="term" value="F:DNA helicase activity"/>
    <property type="evidence" value="ECO:0007669"/>
    <property type="project" value="UniProtKB-ARBA"/>
</dbReference>
<organism evidence="5 6">
    <name type="scientific">Mycobacterium parascrofulaceum ATCC BAA-614</name>
    <dbReference type="NCBI Taxonomy" id="525368"/>
    <lineage>
        <taxon>Bacteria</taxon>
        <taxon>Bacillati</taxon>
        <taxon>Actinomycetota</taxon>
        <taxon>Actinomycetes</taxon>
        <taxon>Mycobacteriales</taxon>
        <taxon>Mycobacteriaceae</taxon>
        <taxon>Mycobacterium</taxon>
        <taxon>Mycobacterium simiae complex</taxon>
    </lineage>
</organism>
<dbReference type="SUPFAM" id="SSF55464">
    <property type="entry name" value="Origin of replication-binding domain, RBD-like"/>
    <property type="match status" value="1"/>
</dbReference>
<keyword evidence="1" id="KW-0547">Nucleotide-binding</keyword>
<accession>D5P6J7</accession>
<evidence type="ECO:0000313" key="6">
    <source>
        <dbReference type="Proteomes" id="UP000003653"/>
    </source>
</evidence>
<dbReference type="eggNOG" id="COG0507">
    <property type="taxonomic scope" value="Bacteria"/>
</dbReference>
<dbReference type="EMBL" id="ADNV01000155">
    <property type="protein sequence ID" value="EFG78300.1"/>
    <property type="molecule type" value="Genomic_DNA"/>
</dbReference>
<proteinExistence type="predicted"/>
<evidence type="ECO:0000313" key="5">
    <source>
        <dbReference type="EMBL" id="EFG78300.1"/>
    </source>
</evidence>
<dbReference type="Pfam" id="PF08751">
    <property type="entry name" value="TrwC"/>
    <property type="match status" value="1"/>
</dbReference>
<protein>
    <submittedName>
        <fullName evidence="5">Conjugative relaxase domain protein</fullName>
    </submittedName>
</protein>
<evidence type="ECO:0000259" key="4">
    <source>
        <dbReference type="Pfam" id="PF13538"/>
    </source>
</evidence>
<dbReference type="InterPro" id="IPR050534">
    <property type="entry name" value="Coronavir_polyprotein_1ab"/>
</dbReference>
<dbReference type="Gene3D" id="3.40.50.300">
    <property type="entry name" value="P-loop containing nucleotide triphosphate hydrolases"/>
    <property type="match status" value="2"/>
</dbReference>
<keyword evidence="6" id="KW-1185">Reference proteome</keyword>
<name>D5P6J7_9MYCO</name>
<dbReference type="InterPro" id="IPR014862">
    <property type="entry name" value="TrwC"/>
</dbReference>
<comment type="caution">
    <text evidence="5">The sequence shown here is derived from an EMBL/GenBank/DDBJ whole genome shotgun (WGS) entry which is preliminary data.</text>
</comment>
<dbReference type="PANTHER" id="PTHR43788:SF6">
    <property type="entry name" value="DNA HELICASE B"/>
    <property type="match status" value="1"/>
</dbReference>
<dbReference type="NCBIfam" id="NF041492">
    <property type="entry name" value="MobF"/>
    <property type="match status" value="1"/>
</dbReference>
<dbReference type="SUPFAM" id="SSF52540">
    <property type="entry name" value="P-loop containing nucleoside triphosphate hydrolases"/>
    <property type="match status" value="2"/>
</dbReference>
<keyword evidence="2" id="KW-0067">ATP-binding</keyword>
<dbReference type="AlphaFoldDB" id="D5P6J7"/>
<gene>
    <name evidence="5" type="ORF">HMPREF0591_1791</name>
</gene>
<feature type="domain" description="UvrD-like helicase C-terminal" evidence="4">
    <location>
        <begin position="783"/>
        <end position="822"/>
    </location>
</feature>
<dbReference type="Pfam" id="PF13604">
    <property type="entry name" value="AAA_30"/>
    <property type="match status" value="1"/>
</dbReference>
<feature type="domain" description="TrwC relaxase" evidence="3">
    <location>
        <begin position="17"/>
        <end position="325"/>
    </location>
</feature>
<dbReference type="GO" id="GO:0005524">
    <property type="term" value="F:ATP binding"/>
    <property type="evidence" value="ECO:0007669"/>
    <property type="project" value="UniProtKB-KW"/>
</dbReference>
<dbReference type="Pfam" id="PF13538">
    <property type="entry name" value="UvrD_C_2"/>
    <property type="match status" value="1"/>
</dbReference>
<evidence type="ECO:0000256" key="2">
    <source>
        <dbReference type="ARBA" id="ARBA00022840"/>
    </source>
</evidence>
<dbReference type="InterPro" id="IPR027417">
    <property type="entry name" value="P-loop_NTPase"/>
</dbReference>